<proteinExistence type="predicted"/>
<keyword evidence="3" id="KW-1185">Reference proteome</keyword>
<feature type="region of interest" description="Disordered" evidence="1">
    <location>
        <begin position="1"/>
        <end position="32"/>
    </location>
</feature>
<dbReference type="PANTHER" id="PTHR47871:SF2">
    <property type="entry name" value="OS03G0221300 PROTEIN"/>
    <property type="match status" value="1"/>
</dbReference>
<sequence length="635" mass="71056">MPACSSSEVGAELLEKEQNHENKDSGEDTPKALSNNIVEYSTVDQCLQNGTCGQDMGTSGDCHSCLEQIKCQESNDNFAEVGKIDSSICSLPQNSTLSEVPTKVKVEFSDMCSMEGGVNSSCGADVPTINVKHEILDHIAYDHLRDHVDYDHLDHIVLKERQSMLLSRKLLAKPVLENSSEALAGNLTQQCAEKELEDSHVVIGQPLTTKSRFDDIAENNDGLCSTASANSMKGSSFSISFKIKDEPQDENNCHNSNSRARDTFSSNLRSVKTETEISNELDEDEADHVCLGDRVKMLRSEDDSVLNLSRSYECLKKSVPFVPECVPIALESVKGFNIRPRKRKKTATDSVETALEEDAPGLLEVLVEKGVSIDEIKLYGEMESDEALDESSSESFSELEAVISKLFTQRNSFLKLAPVRFTKGARASYCLACLISLVEQTRYLQFRKWPVEWGWCRDLQSFIFIFERHNRIVLERPEYGYATYFFELVDSLPIEWQIKRLVTAMKLTTCSRISLIENKALTVGEDLTEGEAQVLIEYGWVPNSGLGTMLNYCDRVVHDRKNEKDEWRSKIGKLLMDGYNGGTIVSTDMPKKIEGATGTVATEKPPQPPRETQRPQWRVLLEGKETGNRMPPPIV</sequence>
<feature type="compositionally biased region" description="Basic and acidic residues" evidence="1">
    <location>
        <begin position="13"/>
        <end position="30"/>
    </location>
</feature>
<feature type="region of interest" description="Disordered" evidence="1">
    <location>
        <begin position="594"/>
        <end position="635"/>
    </location>
</feature>
<accession>W9S955</accession>
<dbReference type="Proteomes" id="UP000030645">
    <property type="component" value="Unassembled WGS sequence"/>
</dbReference>
<dbReference type="STRING" id="981085.W9S955"/>
<protein>
    <submittedName>
        <fullName evidence="2">Uncharacterized protein</fullName>
    </submittedName>
</protein>
<organism evidence="2 3">
    <name type="scientific">Morus notabilis</name>
    <dbReference type="NCBI Taxonomy" id="981085"/>
    <lineage>
        <taxon>Eukaryota</taxon>
        <taxon>Viridiplantae</taxon>
        <taxon>Streptophyta</taxon>
        <taxon>Embryophyta</taxon>
        <taxon>Tracheophyta</taxon>
        <taxon>Spermatophyta</taxon>
        <taxon>Magnoliopsida</taxon>
        <taxon>eudicotyledons</taxon>
        <taxon>Gunneridae</taxon>
        <taxon>Pentapetalae</taxon>
        <taxon>rosids</taxon>
        <taxon>fabids</taxon>
        <taxon>Rosales</taxon>
        <taxon>Moraceae</taxon>
        <taxon>Moreae</taxon>
        <taxon>Morus</taxon>
    </lineage>
</organism>
<evidence type="ECO:0000313" key="2">
    <source>
        <dbReference type="EMBL" id="EXC20626.1"/>
    </source>
</evidence>
<evidence type="ECO:0000256" key="1">
    <source>
        <dbReference type="SAM" id="MobiDB-lite"/>
    </source>
</evidence>
<reference evidence="3" key="1">
    <citation type="submission" date="2013-01" db="EMBL/GenBank/DDBJ databases">
        <title>Draft Genome Sequence of a Mulberry Tree, Morus notabilis C.K. Schneid.</title>
        <authorList>
            <person name="He N."/>
            <person name="Zhao S."/>
        </authorList>
    </citation>
    <scope>NUCLEOTIDE SEQUENCE</scope>
</reference>
<dbReference type="eggNOG" id="ENOG502QV4G">
    <property type="taxonomic scope" value="Eukaryota"/>
</dbReference>
<evidence type="ECO:0000313" key="3">
    <source>
        <dbReference type="Proteomes" id="UP000030645"/>
    </source>
</evidence>
<dbReference type="PANTHER" id="PTHR47871">
    <property type="entry name" value="NAC DOMAIN-CONTAINING PROTEIN 8"/>
    <property type="match status" value="1"/>
</dbReference>
<dbReference type="EMBL" id="KE345919">
    <property type="protein sequence ID" value="EXC20626.1"/>
    <property type="molecule type" value="Genomic_DNA"/>
</dbReference>
<gene>
    <name evidence="2" type="ORF">L484_027182</name>
</gene>
<dbReference type="AlphaFoldDB" id="W9S955"/>
<name>W9S955_9ROSA</name>